<evidence type="ECO:0000313" key="2">
    <source>
        <dbReference type="Proteomes" id="UP001168528"/>
    </source>
</evidence>
<evidence type="ECO:0000313" key="1">
    <source>
        <dbReference type="EMBL" id="MDO1449556.1"/>
    </source>
</evidence>
<name>A0ABT8RBT0_9BACT</name>
<protein>
    <submittedName>
        <fullName evidence="1">Uncharacterized protein</fullName>
    </submittedName>
</protein>
<dbReference type="EMBL" id="JAUKPO010000020">
    <property type="protein sequence ID" value="MDO1449556.1"/>
    <property type="molecule type" value="Genomic_DNA"/>
</dbReference>
<keyword evidence="2" id="KW-1185">Reference proteome</keyword>
<accession>A0ABT8RBT0</accession>
<reference evidence="1" key="1">
    <citation type="submission" date="2023-07" db="EMBL/GenBank/DDBJ databases">
        <title>The genome sequence of Rhodocytophaga aerolata KACC 12507.</title>
        <authorList>
            <person name="Zhang X."/>
        </authorList>
    </citation>
    <scope>NUCLEOTIDE SEQUENCE</scope>
    <source>
        <strain evidence="1">KACC 12507</strain>
    </source>
</reference>
<dbReference type="RefSeq" id="WP_302040360.1">
    <property type="nucleotide sequence ID" value="NZ_JAUKPO010000020.1"/>
</dbReference>
<sequence length="52" mass="5825">MKTSEVAQKENEVVKEVRLNALEKAYIPENSSKSFVLKKTSGSAKIMIKGKR</sequence>
<gene>
    <name evidence="1" type="ORF">Q0590_24985</name>
</gene>
<dbReference type="Proteomes" id="UP001168528">
    <property type="component" value="Unassembled WGS sequence"/>
</dbReference>
<proteinExistence type="predicted"/>
<organism evidence="1 2">
    <name type="scientific">Rhodocytophaga aerolata</name>
    <dbReference type="NCBI Taxonomy" id="455078"/>
    <lineage>
        <taxon>Bacteria</taxon>
        <taxon>Pseudomonadati</taxon>
        <taxon>Bacteroidota</taxon>
        <taxon>Cytophagia</taxon>
        <taxon>Cytophagales</taxon>
        <taxon>Rhodocytophagaceae</taxon>
        <taxon>Rhodocytophaga</taxon>
    </lineage>
</organism>
<comment type="caution">
    <text evidence="1">The sequence shown here is derived from an EMBL/GenBank/DDBJ whole genome shotgun (WGS) entry which is preliminary data.</text>
</comment>